<dbReference type="EMBL" id="WKFB01000223">
    <property type="protein sequence ID" value="KAF6731006.1"/>
    <property type="molecule type" value="Genomic_DNA"/>
</dbReference>
<feature type="compositionally biased region" description="Basic and acidic residues" evidence="1">
    <location>
        <begin position="84"/>
        <end position="109"/>
    </location>
</feature>
<evidence type="ECO:0000313" key="3">
    <source>
        <dbReference type="Proteomes" id="UP000646548"/>
    </source>
</evidence>
<organism evidence="2 3">
    <name type="scientific">Oryzias melastigma</name>
    <name type="common">Marine medaka</name>
    <dbReference type="NCBI Taxonomy" id="30732"/>
    <lineage>
        <taxon>Eukaryota</taxon>
        <taxon>Metazoa</taxon>
        <taxon>Chordata</taxon>
        <taxon>Craniata</taxon>
        <taxon>Vertebrata</taxon>
        <taxon>Euteleostomi</taxon>
        <taxon>Actinopterygii</taxon>
        <taxon>Neopterygii</taxon>
        <taxon>Teleostei</taxon>
        <taxon>Neoteleostei</taxon>
        <taxon>Acanthomorphata</taxon>
        <taxon>Ovalentaria</taxon>
        <taxon>Atherinomorphae</taxon>
        <taxon>Beloniformes</taxon>
        <taxon>Adrianichthyidae</taxon>
        <taxon>Oryziinae</taxon>
        <taxon>Oryzias</taxon>
    </lineage>
</organism>
<name>A0A834CQF7_ORYME</name>
<gene>
    <name evidence="2" type="ORF">FQA47_019996</name>
</gene>
<feature type="region of interest" description="Disordered" evidence="1">
    <location>
        <begin position="75"/>
        <end position="136"/>
    </location>
</feature>
<comment type="caution">
    <text evidence="2">The sequence shown here is derived from an EMBL/GenBank/DDBJ whole genome shotgun (WGS) entry which is preliminary data.</text>
</comment>
<evidence type="ECO:0000256" key="1">
    <source>
        <dbReference type="SAM" id="MobiDB-lite"/>
    </source>
</evidence>
<dbReference type="Proteomes" id="UP000646548">
    <property type="component" value="Unassembled WGS sequence"/>
</dbReference>
<protein>
    <submittedName>
        <fullName evidence="2">Uncharacterized protein</fullName>
    </submittedName>
</protein>
<reference evidence="2" key="1">
    <citation type="journal article" name="BMC Genomics">
        <title>Long-read sequencing and de novo genome assembly of marine medaka (Oryzias melastigma).</title>
        <authorList>
            <person name="Liang P."/>
            <person name="Saqib H.S.A."/>
            <person name="Ni X."/>
            <person name="Shen Y."/>
        </authorList>
    </citation>
    <scope>NUCLEOTIDE SEQUENCE</scope>
    <source>
        <strain evidence="2">Bigg-433</strain>
    </source>
</reference>
<feature type="compositionally biased region" description="Basic and acidic residues" evidence="1">
    <location>
        <begin position="116"/>
        <end position="129"/>
    </location>
</feature>
<proteinExistence type="predicted"/>
<sequence>MPRPCCRHSLQSHFTGILRQTQTRSTGECSAFQVELGCFDPGLLGSALSCSLGHRNSAATLTLQIIKHAVSLRPAGTVSPEQRLAPEKSEASLKSRRAEHPEMILKEESNGTVDSSRPEHRVSQEEERAGYGGAGARARTIQIRQAFSCAHSGEKTQRDALRTQEE</sequence>
<dbReference type="AlphaFoldDB" id="A0A834CQF7"/>
<evidence type="ECO:0000313" key="2">
    <source>
        <dbReference type="EMBL" id="KAF6731006.1"/>
    </source>
</evidence>
<accession>A0A834CQF7</accession>